<dbReference type="Proteomes" id="UP000028073">
    <property type="component" value="Unassembled WGS sequence"/>
</dbReference>
<evidence type="ECO:0000313" key="5">
    <source>
        <dbReference type="EMBL" id="KEQ18510.1"/>
    </source>
</evidence>
<proteinExistence type="inferred from homology"/>
<dbReference type="InterPro" id="IPR036291">
    <property type="entry name" value="NAD(P)-bd_dom_sf"/>
</dbReference>
<comment type="caution">
    <text evidence="5">The sequence shown here is derived from an EMBL/GenBank/DDBJ whole genome shotgun (WGS) entry which is preliminary data.</text>
</comment>
<name>A0A081NJ87_9GAMM</name>
<dbReference type="InterPro" id="IPR020904">
    <property type="entry name" value="Sc_DH/Rdtase_CS"/>
</dbReference>
<dbReference type="InterPro" id="IPR057326">
    <property type="entry name" value="KR_dom"/>
</dbReference>
<accession>A0A081NJ87</accession>
<evidence type="ECO:0000256" key="2">
    <source>
        <dbReference type="ARBA" id="ARBA00023002"/>
    </source>
</evidence>
<evidence type="ECO:0000259" key="4">
    <source>
        <dbReference type="SMART" id="SM00822"/>
    </source>
</evidence>
<dbReference type="CDD" id="cd05233">
    <property type="entry name" value="SDR_c"/>
    <property type="match status" value="1"/>
</dbReference>
<dbReference type="Pfam" id="PF00106">
    <property type="entry name" value="adh_short"/>
    <property type="match status" value="1"/>
</dbReference>
<dbReference type="SMART" id="SM00822">
    <property type="entry name" value="PKS_KR"/>
    <property type="match status" value="1"/>
</dbReference>
<dbReference type="PROSITE" id="PS00061">
    <property type="entry name" value="ADH_SHORT"/>
    <property type="match status" value="1"/>
</dbReference>
<dbReference type="AlphaFoldDB" id="A0A081NJ87"/>
<evidence type="ECO:0000256" key="3">
    <source>
        <dbReference type="RuleBase" id="RU000363"/>
    </source>
</evidence>
<keyword evidence="2" id="KW-0560">Oxidoreductase</keyword>
<reference evidence="5 6" key="1">
    <citation type="submission" date="2014-06" db="EMBL/GenBank/DDBJ databases">
        <title>Whole Genome Sequences of Three Symbiotic Endozoicomonas Bacteria.</title>
        <authorList>
            <person name="Neave M.J."/>
            <person name="Apprill A."/>
            <person name="Voolstra C.R."/>
        </authorList>
    </citation>
    <scope>NUCLEOTIDE SEQUENCE [LARGE SCALE GENOMIC DNA]</scope>
    <source>
        <strain evidence="5 6">DSM 25634</strain>
    </source>
</reference>
<dbReference type="OrthoDB" id="7301144at2"/>
<feature type="domain" description="Ketoreductase" evidence="4">
    <location>
        <begin position="6"/>
        <end position="181"/>
    </location>
</feature>
<keyword evidence="6" id="KW-1185">Reference proteome</keyword>
<dbReference type="PANTHER" id="PTHR44196">
    <property type="entry name" value="DEHYDROGENASE/REDUCTASE SDR FAMILY MEMBER 7B"/>
    <property type="match status" value="1"/>
</dbReference>
<evidence type="ECO:0000256" key="1">
    <source>
        <dbReference type="ARBA" id="ARBA00006484"/>
    </source>
</evidence>
<dbReference type="GO" id="GO:0016020">
    <property type="term" value="C:membrane"/>
    <property type="evidence" value="ECO:0007669"/>
    <property type="project" value="TreeGrafter"/>
</dbReference>
<dbReference type="RefSeq" id="WP_034835921.1">
    <property type="nucleotide sequence ID" value="NZ_JOKH01000002.1"/>
</dbReference>
<evidence type="ECO:0000313" key="6">
    <source>
        <dbReference type="Proteomes" id="UP000028073"/>
    </source>
</evidence>
<dbReference type="SUPFAM" id="SSF51735">
    <property type="entry name" value="NAD(P)-binding Rossmann-fold domains"/>
    <property type="match status" value="1"/>
</dbReference>
<gene>
    <name evidence="5" type="ORF">GZ78_13590</name>
</gene>
<dbReference type="InterPro" id="IPR002347">
    <property type="entry name" value="SDR_fam"/>
</dbReference>
<sequence>MDIRNKTILLTGATGGMGSAIAQKLASEGARLLLAGRRQERLEVLLHALPGQLHRTIVVDLESQEERSQLINVCKKEAIDILINNAGICQFSLLESTSEQSLKAILATNVEAPAHLCQALLPVLKNKPEAAIVNIGSVFGAIGYPGYSMYCASKFALRGFTEALRRELSDTAIRVHLLSPRATETDINSQAVNALNQTLGISVDSPDFVANELLSLLLSQRSQQKTLGWPEKLFSRINGALPGLVDGSLKKQLPIIRKYALLNQQKS</sequence>
<dbReference type="PRINTS" id="PR00080">
    <property type="entry name" value="SDRFAMILY"/>
</dbReference>
<dbReference type="Gene3D" id="3.40.50.720">
    <property type="entry name" value="NAD(P)-binding Rossmann-like Domain"/>
    <property type="match status" value="1"/>
</dbReference>
<dbReference type="GO" id="GO:0016491">
    <property type="term" value="F:oxidoreductase activity"/>
    <property type="evidence" value="ECO:0007669"/>
    <property type="project" value="UniProtKB-KW"/>
</dbReference>
<dbReference type="eggNOG" id="COG0300">
    <property type="taxonomic scope" value="Bacteria"/>
</dbReference>
<dbReference type="PANTHER" id="PTHR44196:SF1">
    <property type="entry name" value="DEHYDROGENASE_REDUCTASE SDR FAMILY MEMBER 7B"/>
    <property type="match status" value="1"/>
</dbReference>
<comment type="similarity">
    <text evidence="1 3">Belongs to the short-chain dehydrogenases/reductases (SDR) family.</text>
</comment>
<protein>
    <submittedName>
        <fullName evidence="5">Short-chain dehydrogenase</fullName>
    </submittedName>
</protein>
<dbReference type="NCBIfam" id="NF006565">
    <property type="entry name" value="PRK09072.1"/>
    <property type="match status" value="1"/>
</dbReference>
<organism evidence="5 6">
    <name type="scientific">Endozoicomonas numazuensis</name>
    <dbReference type="NCBI Taxonomy" id="1137799"/>
    <lineage>
        <taxon>Bacteria</taxon>
        <taxon>Pseudomonadati</taxon>
        <taxon>Pseudomonadota</taxon>
        <taxon>Gammaproteobacteria</taxon>
        <taxon>Oceanospirillales</taxon>
        <taxon>Endozoicomonadaceae</taxon>
        <taxon>Endozoicomonas</taxon>
    </lineage>
</organism>
<dbReference type="STRING" id="1137799.GZ78_13590"/>
<dbReference type="PRINTS" id="PR00081">
    <property type="entry name" value="GDHRDH"/>
</dbReference>
<dbReference type="EMBL" id="JOKH01000002">
    <property type="protein sequence ID" value="KEQ18510.1"/>
    <property type="molecule type" value="Genomic_DNA"/>
</dbReference>